<evidence type="ECO:0000313" key="2">
    <source>
        <dbReference type="EMBL" id="WWV67244.1"/>
    </source>
</evidence>
<keyword evidence="1" id="KW-0175">Coiled coil</keyword>
<dbReference type="Proteomes" id="UP001320603">
    <property type="component" value="Chromosome"/>
</dbReference>
<sequence>MARIDCLIDTNPMANEMRSVSRNIQGTTVAIVGMKAAVIKAEQNAADHVCRNVNKGFYTLIHSQISQKIAKLQSEVDSHIMKLNQLRKQLLSIKERMERDYGMISQRYIKLFNGLNKNLEQRVYELDKPIMEFAMKDINTISNRKKHMTATVPTSQKESLSISQKILTSNMKFQGMRVIDSMSRFLMDMKKQDELTQKILLNTSSLEKDACLMVPVIISESRYDKYGNTRLDVIPPSEGLSGKAQESICSAISMVAMKFDWQEESLSNEIKSEFSKYLSSSSAPQRVKDMANKLFSSNNVQTIK</sequence>
<keyword evidence="3" id="KW-1185">Reference proteome</keyword>
<accession>A0ABZ2IR98</accession>
<dbReference type="EMBL" id="CP146284">
    <property type="protein sequence ID" value="WWV67244.1"/>
    <property type="molecule type" value="Genomic_DNA"/>
</dbReference>
<reference evidence="2 3" key="1">
    <citation type="submission" date="2024-02" db="EMBL/GenBank/DDBJ databases">
        <title>Whole genome sequencing of Parabacteroides sp. AD58.</title>
        <authorList>
            <person name="Chaplin A.V."/>
            <person name="Pikina A.P."/>
            <person name="Sokolova S.R."/>
            <person name="Korostin D.O."/>
            <person name="Efimov B.A."/>
        </authorList>
    </citation>
    <scope>NUCLEOTIDE SEQUENCE [LARGE SCALE GENOMIC DNA]</scope>
    <source>
        <strain evidence="2 3">AD58</strain>
    </source>
</reference>
<dbReference type="RefSeq" id="WP_251968503.1">
    <property type="nucleotide sequence ID" value="NZ_CP146284.1"/>
</dbReference>
<proteinExistence type="predicted"/>
<protein>
    <submittedName>
        <fullName evidence="2">Uncharacterized protein</fullName>
    </submittedName>
</protein>
<evidence type="ECO:0000313" key="3">
    <source>
        <dbReference type="Proteomes" id="UP001320603"/>
    </source>
</evidence>
<gene>
    <name evidence="2" type="ORF">NEE14_004460</name>
</gene>
<feature type="coiled-coil region" evidence="1">
    <location>
        <begin position="69"/>
        <end position="100"/>
    </location>
</feature>
<name>A0ABZ2IR98_9BACT</name>
<evidence type="ECO:0000256" key="1">
    <source>
        <dbReference type="SAM" id="Coils"/>
    </source>
</evidence>
<organism evidence="2 3">
    <name type="scientific">Parabacteroides absconsus</name>
    <dbReference type="NCBI Taxonomy" id="2951805"/>
    <lineage>
        <taxon>Bacteria</taxon>
        <taxon>Pseudomonadati</taxon>
        <taxon>Bacteroidota</taxon>
        <taxon>Bacteroidia</taxon>
        <taxon>Bacteroidales</taxon>
        <taxon>Tannerellaceae</taxon>
        <taxon>Parabacteroides</taxon>
    </lineage>
</organism>